<dbReference type="GO" id="GO:0020037">
    <property type="term" value="F:heme binding"/>
    <property type="evidence" value="ECO:0007669"/>
    <property type="project" value="InterPro"/>
</dbReference>
<keyword evidence="6" id="KW-0812">Transmembrane</keyword>
<evidence type="ECO:0000313" key="14">
    <source>
        <dbReference type="EMBL" id="KIO07014.1"/>
    </source>
</evidence>
<evidence type="ECO:0000256" key="2">
    <source>
        <dbReference type="ARBA" id="ARBA00004370"/>
    </source>
</evidence>
<dbReference type="Proteomes" id="UP000054217">
    <property type="component" value="Unassembled WGS sequence"/>
</dbReference>
<dbReference type="OrthoDB" id="1470350at2759"/>
<evidence type="ECO:0000256" key="12">
    <source>
        <dbReference type="ARBA" id="ARBA00023136"/>
    </source>
</evidence>
<dbReference type="InterPro" id="IPR050121">
    <property type="entry name" value="Cytochrome_P450_monoxygenase"/>
</dbReference>
<dbReference type="GO" id="GO:0016705">
    <property type="term" value="F:oxidoreductase activity, acting on paired donors, with incorporation or reduction of molecular oxygen"/>
    <property type="evidence" value="ECO:0007669"/>
    <property type="project" value="InterPro"/>
</dbReference>
<dbReference type="PANTHER" id="PTHR24305">
    <property type="entry name" value="CYTOCHROME P450"/>
    <property type="match status" value="1"/>
</dbReference>
<dbReference type="Pfam" id="PF00067">
    <property type="entry name" value="p450"/>
    <property type="match status" value="2"/>
</dbReference>
<keyword evidence="8" id="KW-1133">Transmembrane helix</keyword>
<dbReference type="InterPro" id="IPR001128">
    <property type="entry name" value="Cyt_P450"/>
</dbReference>
<feature type="binding site" description="axial binding residue" evidence="13">
    <location>
        <position position="138"/>
    </location>
    <ligand>
        <name>heme</name>
        <dbReference type="ChEBI" id="CHEBI:30413"/>
    </ligand>
    <ligandPart>
        <name>Fe</name>
        <dbReference type="ChEBI" id="CHEBI:18248"/>
    </ligandPart>
</feature>
<feature type="non-terminal residue" evidence="14">
    <location>
        <position position="1"/>
    </location>
</feature>
<name>A0A0C3PGD7_PISTI</name>
<evidence type="ECO:0000256" key="11">
    <source>
        <dbReference type="ARBA" id="ARBA00023033"/>
    </source>
</evidence>
<dbReference type="GO" id="GO:0005506">
    <property type="term" value="F:iron ion binding"/>
    <property type="evidence" value="ECO:0007669"/>
    <property type="project" value="InterPro"/>
</dbReference>
<keyword evidence="10 13" id="KW-0408">Iron</keyword>
<evidence type="ECO:0000256" key="5">
    <source>
        <dbReference type="ARBA" id="ARBA00022617"/>
    </source>
</evidence>
<dbReference type="InterPro" id="IPR002403">
    <property type="entry name" value="Cyt_P450_E_grp-IV"/>
</dbReference>
<evidence type="ECO:0000256" key="1">
    <source>
        <dbReference type="ARBA" id="ARBA00001971"/>
    </source>
</evidence>
<dbReference type="Gene3D" id="1.10.630.10">
    <property type="entry name" value="Cytochrome P450"/>
    <property type="match status" value="1"/>
</dbReference>
<keyword evidence="5 13" id="KW-0349">Heme</keyword>
<evidence type="ECO:0000256" key="10">
    <source>
        <dbReference type="ARBA" id="ARBA00023004"/>
    </source>
</evidence>
<comment type="similarity">
    <text evidence="4">Belongs to the cytochrome P450 family.</text>
</comment>
<comment type="pathway">
    <text evidence="3">Secondary metabolite biosynthesis; terpenoid biosynthesis.</text>
</comment>
<evidence type="ECO:0000313" key="15">
    <source>
        <dbReference type="Proteomes" id="UP000054217"/>
    </source>
</evidence>
<evidence type="ECO:0000256" key="13">
    <source>
        <dbReference type="PIRSR" id="PIRSR602403-1"/>
    </source>
</evidence>
<comment type="cofactor">
    <cofactor evidence="1 13">
        <name>heme</name>
        <dbReference type="ChEBI" id="CHEBI:30413"/>
    </cofactor>
</comment>
<dbReference type="GO" id="GO:0016020">
    <property type="term" value="C:membrane"/>
    <property type="evidence" value="ECO:0007669"/>
    <property type="project" value="UniProtKB-SubCell"/>
</dbReference>
<evidence type="ECO:0000256" key="7">
    <source>
        <dbReference type="ARBA" id="ARBA00022723"/>
    </source>
</evidence>
<evidence type="ECO:0008006" key="16">
    <source>
        <dbReference type="Google" id="ProtNLM"/>
    </source>
</evidence>
<gene>
    <name evidence="14" type="ORF">M404DRAFT_137856</name>
</gene>
<evidence type="ECO:0000256" key="3">
    <source>
        <dbReference type="ARBA" id="ARBA00004721"/>
    </source>
</evidence>
<keyword evidence="11" id="KW-0503">Monooxygenase</keyword>
<dbReference type="HOGENOM" id="CLU_001570_5_11_1"/>
<organism evidence="14 15">
    <name type="scientific">Pisolithus tinctorius Marx 270</name>
    <dbReference type="NCBI Taxonomy" id="870435"/>
    <lineage>
        <taxon>Eukaryota</taxon>
        <taxon>Fungi</taxon>
        <taxon>Dikarya</taxon>
        <taxon>Basidiomycota</taxon>
        <taxon>Agaricomycotina</taxon>
        <taxon>Agaricomycetes</taxon>
        <taxon>Agaricomycetidae</taxon>
        <taxon>Boletales</taxon>
        <taxon>Sclerodermatineae</taxon>
        <taxon>Pisolithaceae</taxon>
        <taxon>Pisolithus</taxon>
    </lineage>
</organism>
<proteinExistence type="inferred from homology"/>
<keyword evidence="15" id="KW-1185">Reference proteome</keyword>
<reference evidence="15" key="2">
    <citation type="submission" date="2015-01" db="EMBL/GenBank/DDBJ databases">
        <title>Evolutionary Origins and Diversification of the Mycorrhizal Mutualists.</title>
        <authorList>
            <consortium name="DOE Joint Genome Institute"/>
            <consortium name="Mycorrhizal Genomics Consortium"/>
            <person name="Kohler A."/>
            <person name="Kuo A."/>
            <person name="Nagy L.G."/>
            <person name="Floudas D."/>
            <person name="Copeland A."/>
            <person name="Barry K.W."/>
            <person name="Cichocki N."/>
            <person name="Veneault-Fourrey C."/>
            <person name="LaButti K."/>
            <person name="Lindquist E.A."/>
            <person name="Lipzen A."/>
            <person name="Lundell T."/>
            <person name="Morin E."/>
            <person name="Murat C."/>
            <person name="Riley R."/>
            <person name="Ohm R."/>
            <person name="Sun H."/>
            <person name="Tunlid A."/>
            <person name="Henrissat B."/>
            <person name="Grigoriev I.V."/>
            <person name="Hibbett D.S."/>
            <person name="Martin F."/>
        </authorList>
    </citation>
    <scope>NUCLEOTIDE SEQUENCE [LARGE SCALE GENOMIC DNA]</scope>
    <source>
        <strain evidence="15">Marx 270</strain>
    </source>
</reference>
<keyword evidence="7 13" id="KW-0479">Metal-binding</keyword>
<dbReference type="PANTHER" id="PTHR24305:SF166">
    <property type="entry name" value="CYTOCHROME P450 12A4, MITOCHONDRIAL-RELATED"/>
    <property type="match status" value="1"/>
</dbReference>
<evidence type="ECO:0000256" key="4">
    <source>
        <dbReference type="ARBA" id="ARBA00010617"/>
    </source>
</evidence>
<sequence length="200" mass="22168">GEEPTYDQQQNGLPYLDAVVHETLRMHPPLTDFVRVVLNPCSPLNLKPPSQAAEDDVIPLSEPVVTHSGETVNSISVARGTRIGIPVSCINRSVGIWGEDAKVFRPERWLEEDGIPRKANDIQAYRHLMTFVDGPRTCLGKGFAVGEFKAVMSVLVKNFVFEMRDGPDTQVELGRGLLPRPRIVGEQGTAVPLRVRRYEG</sequence>
<keyword evidence="12" id="KW-0472">Membrane</keyword>
<dbReference type="PRINTS" id="PR00465">
    <property type="entry name" value="EP450IV"/>
</dbReference>
<dbReference type="PRINTS" id="PR00385">
    <property type="entry name" value="P450"/>
</dbReference>
<reference evidence="14 15" key="1">
    <citation type="submission" date="2014-04" db="EMBL/GenBank/DDBJ databases">
        <authorList>
            <consortium name="DOE Joint Genome Institute"/>
            <person name="Kuo A."/>
            <person name="Kohler A."/>
            <person name="Costa M.D."/>
            <person name="Nagy L.G."/>
            <person name="Floudas D."/>
            <person name="Copeland A."/>
            <person name="Barry K.W."/>
            <person name="Cichocki N."/>
            <person name="Veneault-Fourrey C."/>
            <person name="LaButti K."/>
            <person name="Lindquist E.A."/>
            <person name="Lipzen A."/>
            <person name="Lundell T."/>
            <person name="Morin E."/>
            <person name="Murat C."/>
            <person name="Sun H."/>
            <person name="Tunlid A."/>
            <person name="Henrissat B."/>
            <person name="Grigoriev I.V."/>
            <person name="Hibbett D.S."/>
            <person name="Martin F."/>
            <person name="Nordberg H.P."/>
            <person name="Cantor M.N."/>
            <person name="Hua S.X."/>
        </authorList>
    </citation>
    <scope>NUCLEOTIDE SEQUENCE [LARGE SCALE GENOMIC DNA]</scope>
    <source>
        <strain evidence="14 15">Marx 270</strain>
    </source>
</reference>
<dbReference type="SUPFAM" id="SSF48264">
    <property type="entry name" value="Cytochrome P450"/>
    <property type="match status" value="1"/>
</dbReference>
<accession>A0A0C3PGD7</accession>
<keyword evidence="9" id="KW-0560">Oxidoreductase</keyword>
<dbReference type="InParanoid" id="A0A0C3PGD7"/>
<dbReference type="STRING" id="870435.A0A0C3PGD7"/>
<dbReference type="AlphaFoldDB" id="A0A0C3PGD7"/>
<evidence type="ECO:0000256" key="6">
    <source>
        <dbReference type="ARBA" id="ARBA00022692"/>
    </source>
</evidence>
<evidence type="ECO:0000256" key="8">
    <source>
        <dbReference type="ARBA" id="ARBA00022989"/>
    </source>
</evidence>
<dbReference type="GO" id="GO:0004497">
    <property type="term" value="F:monooxygenase activity"/>
    <property type="evidence" value="ECO:0007669"/>
    <property type="project" value="UniProtKB-KW"/>
</dbReference>
<evidence type="ECO:0000256" key="9">
    <source>
        <dbReference type="ARBA" id="ARBA00023002"/>
    </source>
</evidence>
<protein>
    <recommendedName>
        <fullName evidence="16">Cytochrome P450</fullName>
    </recommendedName>
</protein>
<dbReference type="EMBL" id="KN831961">
    <property type="protein sequence ID" value="KIO07014.1"/>
    <property type="molecule type" value="Genomic_DNA"/>
</dbReference>
<dbReference type="InterPro" id="IPR036396">
    <property type="entry name" value="Cyt_P450_sf"/>
</dbReference>
<comment type="subcellular location">
    <subcellularLocation>
        <location evidence="2">Membrane</location>
    </subcellularLocation>
</comment>